<feature type="non-terminal residue" evidence="3">
    <location>
        <position position="1"/>
    </location>
</feature>
<gene>
    <name evidence="3" type="ORF">DPX16_8207</name>
</gene>
<proteinExistence type="predicted"/>
<accession>A0A3N0Y9G2</accession>
<dbReference type="AlphaFoldDB" id="A0A3N0Y9G2"/>
<keyword evidence="2" id="KW-0472">Membrane</keyword>
<reference evidence="3 4" key="1">
    <citation type="submission" date="2018-10" db="EMBL/GenBank/DDBJ databases">
        <title>Genome assembly for a Yunnan-Guizhou Plateau 3E fish, Anabarilius grahami (Regan), and its evolutionary and genetic applications.</title>
        <authorList>
            <person name="Jiang W."/>
        </authorList>
    </citation>
    <scope>NUCLEOTIDE SEQUENCE [LARGE SCALE GENOMIC DNA]</scope>
    <source>
        <strain evidence="3">AG-KIZ</strain>
        <tissue evidence="3">Muscle</tissue>
    </source>
</reference>
<keyword evidence="4" id="KW-1185">Reference proteome</keyword>
<evidence type="ECO:0000313" key="3">
    <source>
        <dbReference type="EMBL" id="ROL42328.1"/>
    </source>
</evidence>
<keyword evidence="2" id="KW-1133">Transmembrane helix</keyword>
<feature type="region of interest" description="Disordered" evidence="1">
    <location>
        <begin position="126"/>
        <end position="178"/>
    </location>
</feature>
<feature type="transmembrane region" description="Helical" evidence="2">
    <location>
        <begin position="20"/>
        <end position="41"/>
    </location>
</feature>
<name>A0A3N0Y9G2_ANAGA</name>
<keyword evidence="2" id="KW-0812">Transmembrane</keyword>
<evidence type="ECO:0000313" key="4">
    <source>
        <dbReference type="Proteomes" id="UP000281406"/>
    </source>
</evidence>
<sequence>QMRGLDNTTFHSNIPVAADITVGVVYSLFVSCQCFRVYFLFVTMDSPSFLLICREQGNRSIEAHIAEYLDLAHQLSFLDNCLCSFLFVGLNASTKAQLSEEGPRGSFAAYVEWVLASCGSSFTVGFDDNDTSPTPTPVPSQEPPDGEERQRDPTRDREPASTAMQEPATNGKTEQNIA</sequence>
<evidence type="ECO:0000256" key="2">
    <source>
        <dbReference type="SAM" id="Phobius"/>
    </source>
</evidence>
<feature type="compositionally biased region" description="Basic and acidic residues" evidence="1">
    <location>
        <begin position="146"/>
        <end position="159"/>
    </location>
</feature>
<protein>
    <submittedName>
        <fullName evidence="3">Uncharacterized protein</fullName>
    </submittedName>
</protein>
<dbReference type="Proteomes" id="UP000281406">
    <property type="component" value="Unassembled WGS sequence"/>
</dbReference>
<evidence type="ECO:0000256" key="1">
    <source>
        <dbReference type="SAM" id="MobiDB-lite"/>
    </source>
</evidence>
<dbReference type="EMBL" id="RJVU01049825">
    <property type="protein sequence ID" value="ROL42328.1"/>
    <property type="molecule type" value="Genomic_DNA"/>
</dbReference>
<organism evidence="3 4">
    <name type="scientific">Anabarilius grahami</name>
    <name type="common">Kanglang fish</name>
    <name type="synonym">Barilius grahami</name>
    <dbReference type="NCBI Taxonomy" id="495550"/>
    <lineage>
        <taxon>Eukaryota</taxon>
        <taxon>Metazoa</taxon>
        <taxon>Chordata</taxon>
        <taxon>Craniata</taxon>
        <taxon>Vertebrata</taxon>
        <taxon>Euteleostomi</taxon>
        <taxon>Actinopterygii</taxon>
        <taxon>Neopterygii</taxon>
        <taxon>Teleostei</taxon>
        <taxon>Ostariophysi</taxon>
        <taxon>Cypriniformes</taxon>
        <taxon>Xenocyprididae</taxon>
        <taxon>Xenocypridinae</taxon>
        <taxon>Xenocypridinae incertae sedis</taxon>
        <taxon>Anabarilius</taxon>
    </lineage>
</organism>
<dbReference type="OrthoDB" id="8964191at2759"/>
<comment type="caution">
    <text evidence="3">The sequence shown here is derived from an EMBL/GenBank/DDBJ whole genome shotgun (WGS) entry which is preliminary data.</text>
</comment>
<feature type="compositionally biased region" description="Polar residues" evidence="1">
    <location>
        <begin position="162"/>
        <end position="178"/>
    </location>
</feature>